<reference evidence="2" key="1">
    <citation type="journal article" date="2023" name="BMC Genomics">
        <title>Chromosome-level genome assemblies of Cutaneotrichosporon spp. (Trichosporonales, Basidiomycota) reveal imbalanced evolution between nucleotide sequences and chromosome synteny.</title>
        <authorList>
            <person name="Kobayashi Y."/>
            <person name="Kayamori A."/>
            <person name="Aoki K."/>
            <person name="Shiwa Y."/>
            <person name="Matsutani M."/>
            <person name="Fujita N."/>
            <person name="Sugita T."/>
            <person name="Iwasaki W."/>
            <person name="Tanaka N."/>
            <person name="Takashima M."/>
        </authorList>
    </citation>
    <scope>NUCLEOTIDE SEQUENCE</scope>
    <source>
        <strain evidence="2">HIS016</strain>
    </source>
</reference>
<protein>
    <recommendedName>
        <fullName evidence="4">BTB domain-containing protein</fullName>
    </recommendedName>
</protein>
<name>A0AAD3TX73_9TREE</name>
<reference evidence="2" key="2">
    <citation type="submission" date="2023-06" db="EMBL/GenBank/DDBJ databases">
        <authorList>
            <person name="Kobayashi Y."/>
            <person name="Kayamori A."/>
            <person name="Aoki K."/>
            <person name="Shiwa Y."/>
            <person name="Fujita N."/>
            <person name="Sugita T."/>
            <person name="Iwasaki W."/>
            <person name="Tanaka N."/>
            <person name="Takashima M."/>
        </authorList>
    </citation>
    <scope>NUCLEOTIDE SEQUENCE</scope>
    <source>
        <strain evidence="2">HIS016</strain>
    </source>
</reference>
<feature type="compositionally biased region" description="Basic and acidic residues" evidence="1">
    <location>
        <begin position="203"/>
        <end position="218"/>
    </location>
</feature>
<evidence type="ECO:0008006" key="4">
    <source>
        <dbReference type="Google" id="ProtNLM"/>
    </source>
</evidence>
<dbReference type="Proteomes" id="UP001222932">
    <property type="component" value="Unassembled WGS sequence"/>
</dbReference>
<dbReference type="EMBL" id="BTCM01000005">
    <property type="protein sequence ID" value="GMK58469.1"/>
    <property type="molecule type" value="Genomic_DNA"/>
</dbReference>
<evidence type="ECO:0000313" key="2">
    <source>
        <dbReference type="EMBL" id="GMK58469.1"/>
    </source>
</evidence>
<feature type="region of interest" description="Disordered" evidence="1">
    <location>
        <begin position="1"/>
        <end position="23"/>
    </location>
</feature>
<comment type="caution">
    <text evidence="2">The sequence shown here is derived from an EMBL/GenBank/DDBJ whole genome shotgun (WGS) entry which is preliminary data.</text>
</comment>
<gene>
    <name evidence="2" type="ORF">CspeluHIS016_0505010</name>
</gene>
<feature type="region of interest" description="Disordered" evidence="1">
    <location>
        <begin position="203"/>
        <end position="240"/>
    </location>
</feature>
<evidence type="ECO:0000256" key="1">
    <source>
        <dbReference type="SAM" id="MobiDB-lite"/>
    </source>
</evidence>
<organism evidence="2 3">
    <name type="scientific">Cutaneotrichosporon spelunceum</name>
    <dbReference type="NCBI Taxonomy" id="1672016"/>
    <lineage>
        <taxon>Eukaryota</taxon>
        <taxon>Fungi</taxon>
        <taxon>Dikarya</taxon>
        <taxon>Basidiomycota</taxon>
        <taxon>Agaricomycotina</taxon>
        <taxon>Tremellomycetes</taxon>
        <taxon>Trichosporonales</taxon>
        <taxon>Trichosporonaceae</taxon>
        <taxon>Cutaneotrichosporon</taxon>
    </lineage>
</organism>
<dbReference type="AlphaFoldDB" id="A0AAD3TX73"/>
<proteinExistence type="predicted"/>
<evidence type="ECO:0000313" key="3">
    <source>
        <dbReference type="Proteomes" id="UP001222932"/>
    </source>
</evidence>
<accession>A0AAD3TX73</accession>
<sequence>MLSTPLSLADSDGSMTPMTPLPPPVIDMQDDAEWTAGDFEVITSDCHRFRVPSYHLMSSSTLFYKHARHSLSITFTAPTETAAIFRLALHLLTKGRLGSGEAWHIQNLQSLAAFLGRWEMEAALSNFVTHFQARVHIRDPSVLGLPGFLVGAYADSIEVCVATLRIPSVEWGRDPGASGSGSSGQGVASGLGVGVGVGASLNEGHEWAGHNTDRDPWSKARTRSTALPTPAPESLVAGARGRPTFDPASWPLATFTAGHPPAYLFALARAWGSAGRADARLPAEFVAFLRAAKAAGA</sequence>
<keyword evidence="3" id="KW-1185">Reference proteome</keyword>